<evidence type="ECO:0000313" key="2">
    <source>
        <dbReference type="EMBL" id="MBO0346019.1"/>
    </source>
</evidence>
<sequence>MTTSQADSDLFWNHVRAVGRRLEAHFRPEKSMEWVCTPHPELGNRAPAALVAQGRVELVLELIDKMDERS</sequence>
<organism evidence="2 3">
    <name type="scientific">Roseibium limicola</name>
    <dbReference type="NCBI Taxonomy" id="2816037"/>
    <lineage>
        <taxon>Bacteria</taxon>
        <taxon>Pseudomonadati</taxon>
        <taxon>Pseudomonadota</taxon>
        <taxon>Alphaproteobacteria</taxon>
        <taxon>Hyphomicrobiales</taxon>
        <taxon>Stappiaceae</taxon>
        <taxon>Roseibium</taxon>
    </lineage>
</organism>
<evidence type="ECO:0000313" key="3">
    <source>
        <dbReference type="Proteomes" id="UP000664779"/>
    </source>
</evidence>
<protein>
    <submittedName>
        <fullName evidence="2">DUF2384 domain-containing protein</fullName>
    </submittedName>
</protein>
<comment type="caution">
    <text evidence="2">The sequence shown here is derived from an EMBL/GenBank/DDBJ whole genome shotgun (WGS) entry which is preliminary data.</text>
</comment>
<reference evidence="2" key="1">
    <citation type="submission" date="2021-03" db="EMBL/GenBank/DDBJ databases">
        <title>Roseibium sp. CAU 1637 isolated from Incheon.</title>
        <authorList>
            <person name="Kim W."/>
        </authorList>
    </citation>
    <scope>NUCLEOTIDE SEQUENCE</scope>
    <source>
        <strain evidence="2">CAU 1637</strain>
    </source>
</reference>
<dbReference type="AlphaFoldDB" id="A0A939ENY4"/>
<feature type="domain" description="Antitoxin Xre/MbcA/ParS-like toxin-binding" evidence="1">
    <location>
        <begin position="23"/>
        <end position="68"/>
    </location>
</feature>
<dbReference type="Pfam" id="PF09722">
    <property type="entry name" value="Xre_MbcA_ParS_C"/>
    <property type="match status" value="1"/>
</dbReference>
<evidence type="ECO:0000259" key="1">
    <source>
        <dbReference type="Pfam" id="PF09722"/>
    </source>
</evidence>
<gene>
    <name evidence="2" type="ORF">J0X15_12365</name>
</gene>
<dbReference type="Proteomes" id="UP000664779">
    <property type="component" value="Unassembled WGS sequence"/>
</dbReference>
<keyword evidence="3" id="KW-1185">Reference proteome</keyword>
<accession>A0A939ENY4</accession>
<dbReference type="EMBL" id="JAFLNF010000005">
    <property type="protein sequence ID" value="MBO0346019.1"/>
    <property type="molecule type" value="Genomic_DNA"/>
</dbReference>
<dbReference type="RefSeq" id="WP_206941163.1">
    <property type="nucleotide sequence ID" value="NZ_JAFLNF010000005.1"/>
</dbReference>
<dbReference type="InterPro" id="IPR024467">
    <property type="entry name" value="Xre/MbcA/ParS-like_toxin-bd"/>
</dbReference>
<proteinExistence type="predicted"/>
<name>A0A939ENY4_9HYPH</name>